<gene>
    <name evidence="3" type="ORF">AMK59_5770</name>
</gene>
<feature type="domain" description="EGF-like" evidence="2">
    <location>
        <begin position="209"/>
        <end position="245"/>
    </location>
</feature>
<keyword evidence="1" id="KW-0472">Membrane</keyword>
<accession>A0A0T6AZT5</accession>
<proteinExistence type="predicted"/>
<name>A0A0T6AZT5_9SCAR</name>
<dbReference type="SMART" id="SM00181">
    <property type="entry name" value="EGF"/>
    <property type="match status" value="2"/>
</dbReference>
<dbReference type="OrthoDB" id="409374at2759"/>
<feature type="transmembrane region" description="Helical" evidence="1">
    <location>
        <begin position="264"/>
        <end position="288"/>
    </location>
</feature>
<feature type="transmembrane region" description="Helical" evidence="1">
    <location>
        <begin position="23"/>
        <end position="43"/>
    </location>
</feature>
<evidence type="ECO:0000256" key="1">
    <source>
        <dbReference type="SAM" id="Phobius"/>
    </source>
</evidence>
<evidence type="ECO:0000259" key="2">
    <source>
        <dbReference type="SMART" id="SM00181"/>
    </source>
</evidence>
<dbReference type="InterPro" id="IPR053255">
    <property type="entry name" value="EGF-like_domain"/>
</dbReference>
<keyword evidence="1" id="KW-1133">Transmembrane helix</keyword>
<dbReference type="Proteomes" id="UP000051574">
    <property type="component" value="Unassembled WGS sequence"/>
</dbReference>
<dbReference type="PANTHER" id="PTHR24047">
    <property type="entry name" value="FI01909P-RELATED"/>
    <property type="match status" value="1"/>
</dbReference>
<comment type="caution">
    <text evidence="3">The sequence shown here is derived from an EMBL/GenBank/DDBJ whole genome shotgun (WGS) entry which is preliminary data.</text>
</comment>
<organism evidence="3 4">
    <name type="scientific">Oryctes borbonicus</name>
    <dbReference type="NCBI Taxonomy" id="1629725"/>
    <lineage>
        <taxon>Eukaryota</taxon>
        <taxon>Metazoa</taxon>
        <taxon>Ecdysozoa</taxon>
        <taxon>Arthropoda</taxon>
        <taxon>Hexapoda</taxon>
        <taxon>Insecta</taxon>
        <taxon>Pterygota</taxon>
        <taxon>Neoptera</taxon>
        <taxon>Endopterygota</taxon>
        <taxon>Coleoptera</taxon>
        <taxon>Polyphaga</taxon>
        <taxon>Scarabaeiformia</taxon>
        <taxon>Scarabaeidae</taxon>
        <taxon>Dynastinae</taxon>
        <taxon>Oryctes</taxon>
    </lineage>
</organism>
<keyword evidence="1" id="KW-0812">Transmembrane</keyword>
<feature type="non-terminal residue" evidence="3">
    <location>
        <position position="1"/>
    </location>
</feature>
<feature type="domain" description="EGF-like" evidence="2">
    <location>
        <begin position="148"/>
        <end position="186"/>
    </location>
</feature>
<dbReference type="PANTHER" id="PTHR24047:SF29">
    <property type="entry name" value="EATER-RELATED"/>
    <property type="match status" value="1"/>
</dbReference>
<keyword evidence="4" id="KW-1185">Reference proteome</keyword>
<evidence type="ECO:0000313" key="3">
    <source>
        <dbReference type="EMBL" id="KRT80593.1"/>
    </source>
</evidence>
<dbReference type="AlphaFoldDB" id="A0A0T6AZT5"/>
<evidence type="ECO:0000313" key="4">
    <source>
        <dbReference type="Proteomes" id="UP000051574"/>
    </source>
</evidence>
<reference evidence="3 4" key="1">
    <citation type="submission" date="2015-09" db="EMBL/GenBank/DDBJ databases">
        <title>Draft genome of the scarab beetle Oryctes borbonicus.</title>
        <authorList>
            <person name="Meyer J.M."/>
            <person name="Markov G.V."/>
            <person name="Baskaran P."/>
            <person name="Herrmann M."/>
            <person name="Sommer R.J."/>
            <person name="Roedelsperger C."/>
        </authorList>
    </citation>
    <scope>NUCLEOTIDE SEQUENCE [LARGE SCALE GENOMIC DNA]</scope>
    <source>
        <strain evidence="3">OB123</strain>
        <tissue evidence="3">Whole animal</tissue>
    </source>
</reference>
<dbReference type="InterPro" id="IPR000742">
    <property type="entry name" value="EGF"/>
</dbReference>
<protein>
    <recommendedName>
        <fullName evidence="2">EGF-like domain-containing protein</fullName>
    </recommendedName>
</protein>
<dbReference type="EMBL" id="LJIG01016441">
    <property type="protein sequence ID" value="KRT80593.1"/>
    <property type="molecule type" value="Genomic_DNA"/>
</dbReference>
<sequence>EHANFVLCFVAPPTYRKFRKMRFFSSVQFVLHFTLVLVIGSYYKANALVAMLTQISCATYKTNEAKCNALGYVGDPLTGECISKCNDFCVKGTCHHYYCILTHEGIPTEELESCPYVYNLGKCGSGYCARTDNYCNEDYVISPYDPGECVLRCDKHSCVHGECSPQGSCVCHLGYRPDPMNPKTCKRIPKSLLNSSPCHEGYKRNANGDCRPACINQCKDVTCPPNIICKCPDGYEFNSTTSGCETKLIVDDFPETRTERMADLYTPISAFIITSLLVTVIALAFVVIKQQQAVRKESRLQKQSEQGIYNDHYYSTQRFDKKLDDDGILIENVELYGKDLGHQQQNRTKLDEDVHVVQELKPTDHVVRVQ</sequence>